<dbReference type="Gene3D" id="1.10.10.10">
    <property type="entry name" value="Winged helix-like DNA-binding domain superfamily/Winged helix DNA-binding domain"/>
    <property type="match status" value="1"/>
</dbReference>
<dbReference type="InterPro" id="IPR013324">
    <property type="entry name" value="RNA_pol_sigma_r3/r4-like"/>
</dbReference>
<reference evidence="1 2" key="1">
    <citation type="submission" date="2018-09" db="EMBL/GenBank/DDBJ databases">
        <title>Alcanivorax profundi sp. nov., isolated from 1000 m-depth seawater of the Mariana Trench.</title>
        <authorList>
            <person name="Liu J."/>
        </authorList>
    </citation>
    <scope>NUCLEOTIDE SEQUENCE [LARGE SCALE GENOMIC DNA]</scope>
    <source>
        <strain evidence="1 2">MTEO17</strain>
    </source>
</reference>
<dbReference type="GO" id="GO:0006352">
    <property type="term" value="P:DNA-templated transcription initiation"/>
    <property type="evidence" value="ECO:0007669"/>
    <property type="project" value="InterPro"/>
</dbReference>
<dbReference type="Proteomes" id="UP000283734">
    <property type="component" value="Unassembled WGS sequence"/>
</dbReference>
<name>A0A418XUM2_9GAMM</name>
<dbReference type="RefSeq" id="WP_119918430.1">
    <property type="nucleotide sequence ID" value="NZ_QYYA01000005.1"/>
</dbReference>
<evidence type="ECO:0000313" key="2">
    <source>
        <dbReference type="Proteomes" id="UP000283734"/>
    </source>
</evidence>
<protein>
    <submittedName>
        <fullName evidence="1">Sigma-70 family RNA polymerase sigma factor</fullName>
    </submittedName>
</protein>
<sequence>MAVTTSAKHTDWPGIVFSEQTQGRIRSLCERRFGQTTDAEIASDYVLEHLCESDWKLCRKFTGKSRPETYLYTLCSNLVEEYARKRFGRIRPPAWLQQLGDAWLTLWKFICLERQPVPVAIERLAGHDETLRDPDTLEQMVRTIKGKLPWCGQQTGEVSLEEHYQEPDSNDTASADTLEPLLLLLHQLILDEDPPRPASQWQSSETLDTVRAALRLTDEQRLILRMAHVDGIKFSAIARTLNLPAHQPARLAQRAVAHIREVLQAHHLLPEDWQ</sequence>
<dbReference type="SUPFAM" id="SSF88659">
    <property type="entry name" value="Sigma3 and sigma4 domains of RNA polymerase sigma factors"/>
    <property type="match status" value="1"/>
</dbReference>
<dbReference type="GO" id="GO:0003700">
    <property type="term" value="F:DNA-binding transcription factor activity"/>
    <property type="evidence" value="ECO:0007669"/>
    <property type="project" value="InterPro"/>
</dbReference>
<dbReference type="EMBL" id="QYYA01000005">
    <property type="protein sequence ID" value="RJG16368.1"/>
    <property type="molecule type" value="Genomic_DNA"/>
</dbReference>
<comment type="caution">
    <text evidence="1">The sequence shown here is derived from an EMBL/GenBank/DDBJ whole genome shotgun (WGS) entry which is preliminary data.</text>
</comment>
<organism evidence="1 2">
    <name type="scientific">Alcanivorax profundi</name>
    <dbReference type="NCBI Taxonomy" id="2338368"/>
    <lineage>
        <taxon>Bacteria</taxon>
        <taxon>Pseudomonadati</taxon>
        <taxon>Pseudomonadota</taxon>
        <taxon>Gammaproteobacteria</taxon>
        <taxon>Oceanospirillales</taxon>
        <taxon>Alcanivoracaceae</taxon>
        <taxon>Alcanivorax</taxon>
    </lineage>
</organism>
<dbReference type="InterPro" id="IPR036388">
    <property type="entry name" value="WH-like_DNA-bd_sf"/>
</dbReference>
<dbReference type="AlphaFoldDB" id="A0A418XUM2"/>
<dbReference type="NCBIfam" id="TIGR02937">
    <property type="entry name" value="sigma70-ECF"/>
    <property type="match status" value="1"/>
</dbReference>
<accession>A0A418XUM2</accession>
<dbReference type="OrthoDB" id="6078322at2"/>
<evidence type="ECO:0000313" key="1">
    <source>
        <dbReference type="EMBL" id="RJG16368.1"/>
    </source>
</evidence>
<dbReference type="InterPro" id="IPR014284">
    <property type="entry name" value="RNA_pol_sigma-70_dom"/>
</dbReference>
<proteinExistence type="predicted"/>
<gene>
    <name evidence="1" type="ORF">D4A39_13995</name>
</gene>
<keyword evidence="2" id="KW-1185">Reference proteome</keyword>